<evidence type="ECO:0000259" key="1">
    <source>
        <dbReference type="Pfam" id="PF18668"/>
    </source>
</evidence>
<proteinExistence type="predicted"/>
<dbReference type="Gene3D" id="2.10.10.80">
    <property type="match status" value="1"/>
</dbReference>
<accession>A0A242NU35</accession>
<dbReference type="EMBL" id="NASK01000096">
    <property type="protein sequence ID" value="OTQ49353.1"/>
    <property type="molecule type" value="Genomic_DNA"/>
</dbReference>
<name>A0A242NU35_9GAMM</name>
<dbReference type="AlphaFoldDB" id="A0A242NU35"/>
<dbReference type="Pfam" id="PF18668">
    <property type="entry name" value="Tail_spike_N"/>
    <property type="match status" value="1"/>
</dbReference>
<dbReference type="RefSeq" id="WP_086320640.1">
    <property type="nucleotide sequence ID" value="NZ_NASK01000096.1"/>
</dbReference>
<dbReference type="OrthoDB" id="9810174at2"/>
<protein>
    <recommendedName>
        <fullName evidence="1">Tail spike TSP1/Gp66 N-terminal domain-containing protein</fullName>
    </recommendedName>
</protein>
<evidence type="ECO:0000313" key="2">
    <source>
        <dbReference type="EMBL" id="OTQ49353.1"/>
    </source>
</evidence>
<organism evidence="2 3">
    <name type="scientific">Gilliamella apis</name>
    <dbReference type="NCBI Taxonomy" id="1970738"/>
    <lineage>
        <taxon>Bacteria</taxon>
        <taxon>Pseudomonadati</taxon>
        <taxon>Pseudomonadota</taxon>
        <taxon>Gammaproteobacteria</taxon>
        <taxon>Orbales</taxon>
        <taxon>Orbaceae</taxon>
        <taxon>Gilliamella</taxon>
    </lineage>
</organism>
<evidence type="ECO:0000313" key="3">
    <source>
        <dbReference type="Proteomes" id="UP000194968"/>
    </source>
</evidence>
<gene>
    <name evidence="2" type="ORF">B6D06_07050</name>
</gene>
<reference evidence="2 3" key="1">
    <citation type="submission" date="2017-03" db="EMBL/GenBank/DDBJ databases">
        <title>Comparative genomics of honeybee gut symbionts reveal geographically distinct and subgroup specific antibiotic resistance.</title>
        <authorList>
            <person name="Ludvigsen J."/>
            <person name="Porcellato D."/>
            <person name="Labee-Lund T.M."/>
            <person name="Amdam G.V."/>
            <person name="Rudi K."/>
        </authorList>
    </citation>
    <scope>NUCLEOTIDE SEQUENCE [LARGE SCALE GENOMIC DNA]</scope>
    <source>
        <strain evidence="2 3">A-4-12</strain>
    </source>
</reference>
<sequence>MEHLPESSKWEDVVTLIQRKDRVGGGIRGIANKPHIELANRTLYLKQKVDNNTAALNLTLSASNNNPNFNAQNNRIENLNNPVNLKDAATKGYVDASDELLQKQLNELKEAQIGYEHVGNFNDGCKLNIRNEIVYDEITKKYYAWAGNLPHVVAPQTNVNNEINDGLPWLVIENSNEFNAKIESIKQVAQSVATRFYGFRKEGAKLILEHAGHIDNKTLEITDFIEWLIAPGGCEFKIKDKNLLLII</sequence>
<comment type="caution">
    <text evidence="2">The sequence shown here is derived from an EMBL/GenBank/DDBJ whole genome shotgun (WGS) entry which is preliminary data.</text>
</comment>
<feature type="domain" description="Tail spike TSP1/Gp66 N-terminal" evidence="1">
    <location>
        <begin position="119"/>
        <end position="155"/>
    </location>
</feature>
<dbReference type="Proteomes" id="UP000194968">
    <property type="component" value="Unassembled WGS sequence"/>
</dbReference>
<dbReference type="InterPro" id="IPR040775">
    <property type="entry name" value="Tail_spike_N"/>
</dbReference>